<accession>A0A1B6MR19</accession>
<dbReference type="GO" id="GO:0007018">
    <property type="term" value="P:microtubule-based movement"/>
    <property type="evidence" value="ECO:0007669"/>
    <property type="project" value="InterPro"/>
</dbReference>
<dbReference type="PANTHER" id="PTHR46532">
    <property type="entry name" value="MALE FERTILITY FACTOR KL5"/>
    <property type="match status" value="1"/>
</dbReference>
<evidence type="ECO:0000313" key="4">
    <source>
        <dbReference type="EMBL" id="JAT38345.1"/>
    </source>
</evidence>
<feature type="non-terminal residue" evidence="4">
    <location>
        <position position="587"/>
    </location>
</feature>
<feature type="compositionally biased region" description="Acidic residues" evidence="2">
    <location>
        <begin position="96"/>
        <end position="108"/>
    </location>
</feature>
<reference evidence="4" key="1">
    <citation type="submission" date="2015-11" db="EMBL/GenBank/DDBJ databases">
        <title>De novo transcriptome assembly of four potential Pierce s Disease insect vectors from Arizona vineyards.</title>
        <authorList>
            <person name="Tassone E.E."/>
        </authorList>
    </citation>
    <scope>NUCLEOTIDE SEQUENCE</scope>
</reference>
<feature type="domain" description="Dynein heavy chain tail" evidence="3">
    <location>
        <begin position="423"/>
        <end position="584"/>
    </location>
</feature>
<feature type="region of interest" description="Disordered" evidence="2">
    <location>
        <begin position="265"/>
        <end position="284"/>
    </location>
</feature>
<dbReference type="AlphaFoldDB" id="A0A1B6MR19"/>
<dbReference type="GO" id="GO:0045505">
    <property type="term" value="F:dynein intermediate chain binding"/>
    <property type="evidence" value="ECO:0007669"/>
    <property type="project" value="InterPro"/>
</dbReference>
<gene>
    <name evidence="4" type="ORF">g.8637</name>
</gene>
<evidence type="ECO:0000259" key="3">
    <source>
        <dbReference type="Pfam" id="PF08385"/>
    </source>
</evidence>
<protein>
    <recommendedName>
        <fullName evidence="3">Dynein heavy chain tail domain-containing protein</fullName>
    </recommendedName>
</protein>
<dbReference type="GO" id="GO:0005858">
    <property type="term" value="C:axonemal dynein complex"/>
    <property type="evidence" value="ECO:0007669"/>
    <property type="project" value="TreeGrafter"/>
</dbReference>
<feature type="compositionally biased region" description="Basic and acidic residues" evidence="2">
    <location>
        <begin position="109"/>
        <end position="130"/>
    </location>
</feature>
<feature type="compositionally biased region" description="Polar residues" evidence="2">
    <location>
        <begin position="82"/>
        <end position="91"/>
    </location>
</feature>
<evidence type="ECO:0000256" key="1">
    <source>
        <dbReference type="ARBA" id="ARBA00008887"/>
    </source>
</evidence>
<feature type="compositionally biased region" description="Basic and acidic residues" evidence="2">
    <location>
        <begin position="1"/>
        <end position="20"/>
    </location>
</feature>
<feature type="compositionally biased region" description="Basic residues" evidence="2">
    <location>
        <begin position="131"/>
        <end position="144"/>
    </location>
</feature>
<sequence>KTYYDKVVHEEVLVAEEVKRAPSPPVEVEPEPEDEPTSPAIKKKKGKKGKAGISAKTKPKRKSSKDSQSPVEEDERKENTEEPPTQSNGESKQIEETAEDEPAAEGEENINKEDKTVTIVDDKSDLDDKKSGKKGKKQKKKGRKSPPTVMETLPTTEEEILPPEPEIIYVKKILEKVVKTPQFHGYFGTLTKYDVNKHHRFVYFIRKSSDGIPCPDMLQEAYSEMPGHFQVGCTFPDMLNSIIHFIPGVCVPLVTYQFLEPHMEDGGEESLQQEAERKGPPVQTVFNTPSDYRQMALDIKRELEREEGCQMDDKDDDEPGIDLDMLLRQREHMTRDSSVSGEVLVYSSLPPMQTSSTLTTGTNISDQEVIKQGMLSDLHKLLDASYWTKDHISGSTMLTIPQLLELGPGHSVSQLAADTNLTQSYENLVTEWERQIYDALRVFTSKKIGDEGPIAEYDYWHEREIGLGVLVEQLKHSSVVAVVNVLNIAQSDKGVAFNEIKADVLRSYIEARDNDKFLYTVLRYFKILSESDNFHEMSECLPPLFGGLQMIWILSRYFSNDGAMIPLLQRIKFVLCTQVRESLAVNT</sequence>
<organism evidence="4">
    <name type="scientific">Graphocephala atropunctata</name>
    <dbReference type="NCBI Taxonomy" id="36148"/>
    <lineage>
        <taxon>Eukaryota</taxon>
        <taxon>Metazoa</taxon>
        <taxon>Ecdysozoa</taxon>
        <taxon>Arthropoda</taxon>
        <taxon>Hexapoda</taxon>
        <taxon>Insecta</taxon>
        <taxon>Pterygota</taxon>
        <taxon>Neoptera</taxon>
        <taxon>Paraneoptera</taxon>
        <taxon>Hemiptera</taxon>
        <taxon>Auchenorrhyncha</taxon>
        <taxon>Membracoidea</taxon>
        <taxon>Cicadellidae</taxon>
        <taxon>Cicadellinae</taxon>
        <taxon>Cicadellini</taxon>
        <taxon>Graphocephala</taxon>
    </lineage>
</organism>
<dbReference type="PANTHER" id="PTHR46532:SF4">
    <property type="entry name" value="AAA+ ATPASE DOMAIN-CONTAINING PROTEIN"/>
    <property type="match status" value="1"/>
</dbReference>
<dbReference type="InterPro" id="IPR013594">
    <property type="entry name" value="Dynein_heavy_tail"/>
</dbReference>
<feature type="compositionally biased region" description="Basic residues" evidence="2">
    <location>
        <begin position="41"/>
        <end position="50"/>
    </location>
</feature>
<proteinExistence type="inferred from homology"/>
<dbReference type="InterPro" id="IPR026983">
    <property type="entry name" value="DHC"/>
</dbReference>
<feature type="region of interest" description="Disordered" evidence="2">
    <location>
        <begin position="1"/>
        <end position="152"/>
    </location>
</feature>
<name>A0A1B6MR19_9HEMI</name>
<evidence type="ECO:0000256" key="2">
    <source>
        <dbReference type="SAM" id="MobiDB-lite"/>
    </source>
</evidence>
<dbReference type="Pfam" id="PF08385">
    <property type="entry name" value="DHC_N1"/>
    <property type="match status" value="1"/>
</dbReference>
<dbReference type="EMBL" id="GEBQ01001632">
    <property type="protein sequence ID" value="JAT38345.1"/>
    <property type="molecule type" value="Transcribed_RNA"/>
</dbReference>
<dbReference type="GO" id="GO:0051959">
    <property type="term" value="F:dynein light intermediate chain binding"/>
    <property type="evidence" value="ECO:0007669"/>
    <property type="project" value="InterPro"/>
</dbReference>
<comment type="similarity">
    <text evidence="1">Belongs to the dynein heavy chain family.</text>
</comment>
<feature type="non-terminal residue" evidence="4">
    <location>
        <position position="1"/>
    </location>
</feature>